<evidence type="ECO:0000256" key="1">
    <source>
        <dbReference type="SAM" id="MobiDB-lite"/>
    </source>
</evidence>
<feature type="region of interest" description="Disordered" evidence="1">
    <location>
        <begin position="1"/>
        <end position="73"/>
    </location>
</feature>
<feature type="compositionally biased region" description="Low complexity" evidence="1">
    <location>
        <begin position="53"/>
        <end position="64"/>
    </location>
</feature>
<organism evidence="3 4">
    <name type="scientific">Brachybacterium hainanense</name>
    <dbReference type="NCBI Taxonomy" id="1541174"/>
    <lineage>
        <taxon>Bacteria</taxon>
        <taxon>Bacillati</taxon>
        <taxon>Actinomycetota</taxon>
        <taxon>Actinomycetes</taxon>
        <taxon>Micrococcales</taxon>
        <taxon>Dermabacteraceae</taxon>
        <taxon>Brachybacterium</taxon>
    </lineage>
</organism>
<evidence type="ECO:0000313" key="4">
    <source>
        <dbReference type="Proteomes" id="UP001589793"/>
    </source>
</evidence>
<keyword evidence="2" id="KW-1133">Transmembrane helix</keyword>
<gene>
    <name evidence="3" type="ORF">ACFFF6_00885</name>
</gene>
<protein>
    <recommendedName>
        <fullName evidence="5">DUF4352 domain-containing protein</fullName>
    </recommendedName>
</protein>
<accession>A0ABV6R940</accession>
<evidence type="ECO:0000256" key="2">
    <source>
        <dbReference type="SAM" id="Phobius"/>
    </source>
</evidence>
<dbReference type="EMBL" id="JBHLSV010000001">
    <property type="protein sequence ID" value="MFC0672503.1"/>
    <property type="molecule type" value="Genomic_DNA"/>
</dbReference>
<feature type="compositionally biased region" description="Low complexity" evidence="1">
    <location>
        <begin position="1"/>
        <end position="41"/>
    </location>
</feature>
<proteinExistence type="predicted"/>
<evidence type="ECO:0000313" key="3">
    <source>
        <dbReference type="EMBL" id="MFC0672503.1"/>
    </source>
</evidence>
<keyword evidence="2" id="KW-0472">Membrane</keyword>
<feature type="transmembrane region" description="Helical" evidence="2">
    <location>
        <begin position="83"/>
        <end position="113"/>
    </location>
</feature>
<dbReference type="RefSeq" id="WP_376977328.1">
    <property type="nucleotide sequence ID" value="NZ_JBHLSV010000001.1"/>
</dbReference>
<sequence length="295" mass="30596">MVSDSPGDPSGGAPDPSSLPDFQAGQADAARSAAPSSAEGAVPVWQMPPPGQLPGAGAPAAQEPAPFPTAVPVPERRGMGPGWIAAIVAVVVVPVVGAVALGAMALMGLFVVFEGSEQETWSEQGWYDEEGVYTEGTVIDAATGAVVPGIGTGDRPAEVGAHTFTWRDESGGIVEVTVEDVVWDATDLVAAADPDNPPPAPGHVYVQAQLRIGYEGPASFDAFSSLWISAENEDAWSYYDEVTAEPGNPLRGQRLIRDGEEITAEVLFELPGGDRTQALIVVKPSFGMPLYACDV</sequence>
<keyword evidence="4" id="KW-1185">Reference proteome</keyword>
<comment type="caution">
    <text evidence="3">The sequence shown here is derived from an EMBL/GenBank/DDBJ whole genome shotgun (WGS) entry which is preliminary data.</text>
</comment>
<name>A0ABV6R940_9MICO</name>
<keyword evidence="2" id="KW-0812">Transmembrane</keyword>
<evidence type="ECO:0008006" key="5">
    <source>
        <dbReference type="Google" id="ProtNLM"/>
    </source>
</evidence>
<dbReference type="Proteomes" id="UP001589793">
    <property type="component" value="Unassembled WGS sequence"/>
</dbReference>
<reference evidence="3 4" key="1">
    <citation type="submission" date="2024-09" db="EMBL/GenBank/DDBJ databases">
        <authorList>
            <person name="Sun Q."/>
            <person name="Mori K."/>
        </authorList>
    </citation>
    <scope>NUCLEOTIDE SEQUENCE [LARGE SCALE GENOMIC DNA]</scope>
    <source>
        <strain evidence="3 4">CICC 10874</strain>
    </source>
</reference>